<dbReference type="SUPFAM" id="SSF46955">
    <property type="entry name" value="Putative DNA-binding domain"/>
    <property type="match status" value="1"/>
</dbReference>
<keyword evidence="3" id="KW-0804">Transcription</keyword>
<evidence type="ECO:0000313" key="7">
    <source>
        <dbReference type="Proteomes" id="UP001165541"/>
    </source>
</evidence>
<dbReference type="Gene3D" id="1.10.1660.10">
    <property type="match status" value="1"/>
</dbReference>
<dbReference type="PROSITE" id="PS50937">
    <property type="entry name" value="HTH_MERR_2"/>
    <property type="match status" value="1"/>
</dbReference>
<dbReference type="Pfam" id="PF13411">
    <property type="entry name" value="MerR_1"/>
    <property type="match status" value="1"/>
</dbReference>
<sequence length="139" mass="16222">MKISELAVRTGVSTHRLRRYEAQGLIRASRRPSGYREFDDRVVREVIFISMGRDLGFSLTALAEFLPRYRAGRLTAEEMIESMHERIAEVDREIASLRALRRKLVSHIGWFRKQQGRRERAATAARERPVFPQSRKAPR</sequence>
<keyword evidence="1" id="KW-0805">Transcription regulation</keyword>
<keyword evidence="2" id="KW-0238">DNA-binding</keyword>
<feature type="domain" description="HTH merR-type" evidence="5">
    <location>
        <begin position="1"/>
        <end position="68"/>
    </location>
</feature>
<dbReference type="PANTHER" id="PTHR30204">
    <property type="entry name" value="REDOX-CYCLING DRUG-SENSING TRANSCRIPTIONAL ACTIVATOR SOXR"/>
    <property type="match status" value="1"/>
</dbReference>
<name>A0ABT0YWT2_9BURK</name>
<reference evidence="6" key="1">
    <citation type="submission" date="2022-05" db="EMBL/GenBank/DDBJ databases">
        <title>Schlegelella sp. nov., isolated from mangrove soil.</title>
        <authorList>
            <person name="Liu Y."/>
            <person name="Ge X."/>
            <person name="Liu W."/>
        </authorList>
    </citation>
    <scope>NUCLEOTIDE SEQUENCE</scope>
    <source>
        <strain evidence="6">S2-27</strain>
    </source>
</reference>
<dbReference type="EMBL" id="JAMKFE010000024">
    <property type="protein sequence ID" value="MCM5682832.1"/>
    <property type="molecule type" value="Genomic_DNA"/>
</dbReference>
<dbReference type="InterPro" id="IPR000551">
    <property type="entry name" value="MerR-type_HTH_dom"/>
</dbReference>
<dbReference type="InterPro" id="IPR009061">
    <property type="entry name" value="DNA-bd_dom_put_sf"/>
</dbReference>
<dbReference type="SMART" id="SM00422">
    <property type="entry name" value="HTH_MERR"/>
    <property type="match status" value="1"/>
</dbReference>
<protein>
    <submittedName>
        <fullName evidence="6">MerR family transcriptional regulator</fullName>
    </submittedName>
</protein>
<dbReference type="InterPro" id="IPR047057">
    <property type="entry name" value="MerR_fam"/>
</dbReference>
<dbReference type="PRINTS" id="PR00040">
    <property type="entry name" value="HTHMERR"/>
</dbReference>
<evidence type="ECO:0000256" key="2">
    <source>
        <dbReference type="ARBA" id="ARBA00023125"/>
    </source>
</evidence>
<dbReference type="PANTHER" id="PTHR30204:SF94">
    <property type="entry name" value="HEAVY METAL-DEPENDENT TRANSCRIPTIONAL REGULATOR HI_0293-RELATED"/>
    <property type="match status" value="1"/>
</dbReference>
<comment type="caution">
    <text evidence="6">The sequence shown here is derived from an EMBL/GenBank/DDBJ whole genome shotgun (WGS) entry which is preliminary data.</text>
</comment>
<feature type="compositionally biased region" description="Basic and acidic residues" evidence="4">
    <location>
        <begin position="119"/>
        <end position="129"/>
    </location>
</feature>
<organism evidence="6 7">
    <name type="scientific">Caldimonas mangrovi</name>
    <dbReference type="NCBI Taxonomy" id="2944811"/>
    <lineage>
        <taxon>Bacteria</taxon>
        <taxon>Pseudomonadati</taxon>
        <taxon>Pseudomonadota</taxon>
        <taxon>Betaproteobacteria</taxon>
        <taxon>Burkholderiales</taxon>
        <taxon>Sphaerotilaceae</taxon>
        <taxon>Caldimonas</taxon>
    </lineage>
</organism>
<feature type="region of interest" description="Disordered" evidence="4">
    <location>
        <begin position="119"/>
        <end position="139"/>
    </location>
</feature>
<evidence type="ECO:0000256" key="1">
    <source>
        <dbReference type="ARBA" id="ARBA00023015"/>
    </source>
</evidence>
<accession>A0ABT0YWT2</accession>
<dbReference type="Proteomes" id="UP001165541">
    <property type="component" value="Unassembled WGS sequence"/>
</dbReference>
<evidence type="ECO:0000313" key="6">
    <source>
        <dbReference type="EMBL" id="MCM5682832.1"/>
    </source>
</evidence>
<evidence type="ECO:0000256" key="3">
    <source>
        <dbReference type="ARBA" id="ARBA00023163"/>
    </source>
</evidence>
<gene>
    <name evidence="6" type="ORF">M8A51_25160</name>
</gene>
<dbReference type="RefSeq" id="WP_251781373.1">
    <property type="nucleotide sequence ID" value="NZ_JAMKFE010000024.1"/>
</dbReference>
<dbReference type="PROSITE" id="PS00552">
    <property type="entry name" value="HTH_MERR_1"/>
    <property type="match status" value="1"/>
</dbReference>
<keyword evidence="7" id="KW-1185">Reference proteome</keyword>
<evidence type="ECO:0000256" key="4">
    <source>
        <dbReference type="SAM" id="MobiDB-lite"/>
    </source>
</evidence>
<proteinExistence type="predicted"/>
<evidence type="ECO:0000259" key="5">
    <source>
        <dbReference type="PROSITE" id="PS50937"/>
    </source>
</evidence>